<organism evidence="2 3">
    <name type="scientific">Algoriphagus aestuariicola</name>
    <dbReference type="NCBI Taxonomy" id="1852016"/>
    <lineage>
        <taxon>Bacteria</taxon>
        <taxon>Pseudomonadati</taxon>
        <taxon>Bacteroidota</taxon>
        <taxon>Cytophagia</taxon>
        <taxon>Cytophagales</taxon>
        <taxon>Cyclobacteriaceae</taxon>
        <taxon>Algoriphagus</taxon>
    </lineage>
</organism>
<keyword evidence="1" id="KW-1133">Transmembrane helix</keyword>
<evidence type="ECO:0000313" key="2">
    <source>
        <dbReference type="EMBL" id="MBN7802997.1"/>
    </source>
</evidence>
<evidence type="ECO:0000256" key="1">
    <source>
        <dbReference type="SAM" id="Phobius"/>
    </source>
</evidence>
<comment type="caution">
    <text evidence="2">The sequence shown here is derived from an EMBL/GenBank/DDBJ whole genome shotgun (WGS) entry which is preliminary data.</text>
</comment>
<reference evidence="2 3" key="1">
    <citation type="submission" date="2021-03" db="EMBL/GenBank/DDBJ databases">
        <title>novel species isolated from a fishpond in China.</title>
        <authorList>
            <person name="Lu H."/>
            <person name="Cai Z."/>
        </authorList>
    </citation>
    <scope>NUCLEOTIDE SEQUENCE [LARGE SCALE GENOMIC DNA]</scope>
    <source>
        <strain evidence="2 3">JCM 31546</strain>
    </source>
</reference>
<accession>A0ABS3BUQ4</accession>
<keyword evidence="3" id="KW-1185">Reference proteome</keyword>
<proteinExistence type="predicted"/>
<dbReference type="Proteomes" id="UP000664698">
    <property type="component" value="Unassembled WGS sequence"/>
</dbReference>
<feature type="transmembrane region" description="Helical" evidence="1">
    <location>
        <begin position="20"/>
        <end position="45"/>
    </location>
</feature>
<evidence type="ECO:0000313" key="3">
    <source>
        <dbReference type="Proteomes" id="UP000664698"/>
    </source>
</evidence>
<keyword evidence="1" id="KW-0472">Membrane</keyword>
<dbReference type="EMBL" id="JAFKCW010000004">
    <property type="protein sequence ID" value="MBN7802997.1"/>
    <property type="molecule type" value="Genomic_DNA"/>
</dbReference>
<gene>
    <name evidence="2" type="ORF">J0A67_19135</name>
</gene>
<name>A0ABS3BUQ4_9BACT</name>
<keyword evidence="1" id="KW-0812">Transmembrane</keyword>
<dbReference type="Pfam" id="PF14054">
    <property type="entry name" value="DUF4249"/>
    <property type="match status" value="1"/>
</dbReference>
<dbReference type="InterPro" id="IPR025345">
    <property type="entry name" value="DUF4249"/>
</dbReference>
<dbReference type="RefSeq" id="WP_206570989.1">
    <property type="nucleotide sequence ID" value="NZ_JAFKCW010000004.1"/>
</dbReference>
<protein>
    <submittedName>
        <fullName evidence="2">DUF4249 domain-containing protein</fullName>
    </submittedName>
</protein>
<sequence length="417" mass="47120">MTEMKSVVEKLLGAFPNRALINISSVAMGYLGRICGVGGILLFLFSCRTPFDPEPQGKSVAILVVEGYLDADGKKSELRLSRMTDLDSLNAYSPELNATAYLESSAGTRYYLEEKGDGIYLFEETLSFDLSYRLSIQLQNGEQYQSDEIIPIETPEIFDAGFVKDEEGVEIFVNTQGNEQADDFLWTFQEDWIFRPYTLAPFIYDQTLREVRDRTPAEDIYTCFRTEPNPGILLETSSRFQEQVVFRQTITEIPTGDERLQARYSILINQMAIPSDAVKFWEILKKNTEEIGSIFSPLPAVISGNIHGLETSNLAVGQVNIGKVRQRRIYINRADVSPWNYSNKVFSGCYVDDVPLLIGSFEYHFLFGSGSHLPARPFLGDGPILATYIIGYNPIETRCADCTLYASKVKPEFWEDE</sequence>